<dbReference type="PANTHER" id="PTHR33240">
    <property type="entry name" value="OS08G0508500 PROTEIN"/>
    <property type="match status" value="1"/>
</dbReference>
<name>A0A7J0FHS8_9ERIC</name>
<reference evidence="2 3" key="1">
    <citation type="submission" date="2019-07" db="EMBL/GenBank/DDBJ databases">
        <title>De Novo Assembly of kiwifruit Actinidia rufa.</title>
        <authorList>
            <person name="Sugita-Konishi S."/>
            <person name="Sato K."/>
            <person name="Mori E."/>
            <person name="Abe Y."/>
            <person name="Kisaki G."/>
            <person name="Hamano K."/>
            <person name="Suezawa K."/>
            <person name="Otani M."/>
            <person name="Fukuda T."/>
            <person name="Manabe T."/>
            <person name="Gomi K."/>
            <person name="Tabuchi M."/>
            <person name="Akimitsu K."/>
            <person name="Kataoka I."/>
        </authorList>
    </citation>
    <scope>NUCLEOTIDE SEQUENCE [LARGE SCALE GENOMIC DNA]</scope>
    <source>
        <strain evidence="3">cv. Fuchu</strain>
    </source>
</reference>
<evidence type="ECO:0000313" key="3">
    <source>
        <dbReference type="Proteomes" id="UP000585474"/>
    </source>
</evidence>
<comment type="caution">
    <text evidence="2">The sequence shown here is derived from an EMBL/GenBank/DDBJ whole genome shotgun (WGS) entry which is preliminary data.</text>
</comment>
<organism evidence="2 3">
    <name type="scientific">Actinidia rufa</name>
    <dbReference type="NCBI Taxonomy" id="165716"/>
    <lineage>
        <taxon>Eukaryota</taxon>
        <taxon>Viridiplantae</taxon>
        <taxon>Streptophyta</taxon>
        <taxon>Embryophyta</taxon>
        <taxon>Tracheophyta</taxon>
        <taxon>Spermatophyta</taxon>
        <taxon>Magnoliopsida</taxon>
        <taxon>eudicotyledons</taxon>
        <taxon>Gunneridae</taxon>
        <taxon>Pentapetalae</taxon>
        <taxon>asterids</taxon>
        <taxon>Ericales</taxon>
        <taxon>Actinidiaceae</taxon>
        <taxon>Actinidia</taxon>
    </lineage>
</organism>
<sequence>MSTSQKIRDLGACFDAINTGASAPITVDTLIRQTEPPFTKMILRVRVSSKFKLLIQLGIYEGKMDPMDHLDSYKSLMSLYGCSDEETESLKDYVMQFNQAILEVEDPSDKVVIMAMMERLRPGSLFDSLSKNIFETLSALQSKADKYIAAEELAKAKHRRRGKDDHNRKEPDTRRSDYREETKSKRTDRDSKRTNERRPHTPPRRSELILPPFNVTMAQVLTEIKHEEIVKRPEKIKTGLGKETRTSIVIHGEFGSGGRSSSSRKRHARNANGRANEEVYNLSSSAVDILPPITFNNDDLRGLNFPHNDALVVLAVIVNFNIQRILVDNGSSADILFISAMKIGLDKLHPFHTTLVGFGGNTTHPLGWIKLSVTLGTKPHQTTVWQDFIMVDCPLPYNAILGRPTLGGIRAITSTYHLKMKFPTTTGVREVRGDQKISRQCFISAMKAEPSPRSSSQ</sequence>
<evidence type="ECO:0000256" key="1">
    <source>
        <dbReference type="SAM" id="MobiDB-lite"/>
    </source>
</evidence>
<dbReference type="CDD" id="cd00303">
    <property type="entry name" value="retropepsin_like"/>
    <property type="match status" value="1"/>
</dbReference>
<gene>
    <name evidence="2" type="ORF">Acr_12g0002700</name>
</gene>
<dbReference type="EMBL" id="BJWL01000012">
    <property type="protein sequence ID" value="GFY97729.1"/>
    <property type="molecule type" value="Genomic_DNA"/>
</dbReference>
<evidence type="ECO:0000313" key="2">
    <source>
        <dbReference type="EMBL" id="GFY97729.1"/>
    </source>
</evidence>
<dbReference type="OrthoDB" id="1726519at2759"/>
<dbReference type="AlphaFoldDB" id="A0A7J0FHS8"/>
<dbReference type="PANTHER" id="PTHR33240:SF15">
    <property type="entry name" value="GAG-PRO-LIKE PROTEIN"/>
    <property type="match status" value="1"/>
</dbReference>
<proteinExistence type="predicted"/>
<feature type="region of interest" description="Disordered" evidence="1">
    <location>
        <begin position="252"/>
        <end position="275"/>
    </location>
</feature>
<feature type="region of interest" description="Disordered" evidence="1">
    <location>
        <begin position="155"/>
        <end position="208"/>
    </location>
</feature>
<dbReference type="Proteomes" id="UP000585474">
    <property type="component" value="Unassembled WGS sequence"/>
</dbReference>
<keyword evidence="3" id="KW-1185">Reference proteome</keyword>
<accession>A0A7J0FHS8</accession>
<feature type="compositionally biased region" description="Basic and acidic residues" evidence="1">
    <location>
        <begin position="162"/>
        <end position="207"/>
    </location>
</feature>
<protein>
    <submittedName>
        <fullName evidence="2">Uncharacterized protein</fullName>
    </submittedName>
</protein>